<name>A0A1H2G432_9ACTN</name>
<dbReference type="PANTHER" id="PTHR34071:SF2">
    <property type="entry name" value="FLAVIN-NUCLEOTIDE-BINDING PROTEIN"/>
    <property type="match status" value="1"/>
</dbReference>
<dbReference type="Pfam" id="PF12900">
    <property type="entry name" value="Pyridox_ox_2"/>
    <property type="match status" value="1"/>
</dbReference>
<dbReference type="AlphaFoldDB" id="A0A1H2G432"/>
<organism evidence="1 2">
    <name type="scientific">Jiangella alkaliphila</name>
    <dbReference type="NCBI Taxonomy" id="419479"/>
    <lineage>
        <taxon>Bacteria</taxon>
        <taxon>Bacillati</taxon>
        <taxon>Actinomycetota</taxon>
        <taxon>Actinomycetes</taxon>
        <taxon>Jiangellales</taxon>
        <taxon>Jiangellaceae</taxon>
        <taxon>Jiangella</taxon>
    </lineage>
</organism>
<proteinExistence type="predicted"/>
<dbReference type="RefSeq" id="WP_197683492.1">
    <property type="nucleotide sequence ID" value="NZ_LBMC01000083.1"/>
</dbReference>
<evidence type="ECO:0008006" key="3">
    <source>
        <dbReference type="Google" id="ProtNLM"/>
    </source>
</evidence>
<protein>
    <recommendedName>
        <fullName evidence="3">Nitroimidazol reductase NimA, pyridoxamine 5'-phosphate oxidase superfamily</fullName>
    </recommendedName>
</protein>
<evidence type="ECO:0000313" key="2">
    <source>
        <dbReference type="Proteomes" id="UP000182977"/>
    </source>
</evidence>
<dbReference type="Proteomes" id="UP000182977">
    <property type="component" value="Chromosome I"/>
</dbReference>
<reference evidence="2" key="1">
    <citation type="submission" date="2016-10" db="EMBL/GenBank/DDBJ databases">
        <authorList>
            <person name="Varghese N."/>
            <person name="Submissions S."/>
        </authorList>
    </citation>
    <scope>NUCLEOTIDE SEQUENCE [LARGE SCALE GENOMIC DNA]</scope>
    <source>
        <strain evidence="2">DSM 45079</strain>
    </source>
</reference>
<accession>A0A1H2G432</accession>
<dbReference type="InterPro" id="IPR024747">
    <property type="entry name" value="Pyridox_Oxase-rel"/>
</dbReference>
<keyword evidence="2" id="KW-1185">Reference proteome</keyword>
<dbReference type="STRING" id="419479.SAMN04488563_0282"/>
<evidence type="ECO:0000313" key="1">
    <source>
        <dbReference type="EMBL" id="SDU14382.1"/>
    </source>
</evidence>
<sequence>MVMTPPTRLTRMADKAVTDLPALHALLDDVLLGHVAVVVDGHPVAFPTAVARDGDQLLVHGSTGSSWLRALSTGAPASVTVTAMDAVVVARASFESSFHYRSAVLFGRFTTLAGDDKERALDVLVDRILPGRTAELRRPTKRELAATLILGLPIDQWSLKVSERWPDDLPEDVEGPTWAGIVPFQQGYRDPVPAPDLRAGIPVPPSVRALSD</sequence>
<dbReference type="EMBL" id="LT629791">
    <property type="protein sequence ID" value="SDU14382.1"/>
    <property type="molecule type" value="Genomic_DNA"/>
</dbReference>
<dbReference type="InterPro" id="IPR012349">
    <property type="entry name" value="Split_barrel_FMN-bd"/>
</dbReference>
<dbReference type="Gene3D" id="2.30.110.10">
    <property type="entry name" value="Electron Transport, Fmn-binding Protein, Chain A"/>
    <property type="match status" value="1"/>
</dbReference>
<dbReference type="SUPFAM" id="SSF50475">
    <property type="entry name" value="FMN-binding split barrel"/>
    <property type="match status" value="1"/>
</dbReference>
<dbReference type="PANTHER" id="PTHR34071">
    <property type="entry name" value="5-NITROIMIDAZOLE ANTIBIOTICS RESISTANCE PROTEIN, NIMA-FAMILY-RELATED PROTEIN-RELATED"/>
    <property type="match status" value="1"/>
</dbReference>
<gene>
    <name evidence="1" type="ORF">SAMN04488563_0282</name>
</gene>